<comment type="caution">
    <text evidence="2">The sequence shown here is derived from an EMBL/GenBank/DDBJ whole genome shotgun (WGS) entry which is preliminary data.</text>
</comment>
<evidence type="ECO:0000313" key="3">
    <source>
        <dbReference type="Proteomes" id="UP000572635"/>
    </source>
</evidence>
<protein>
    <submittedName>
        <fullName evidence="2">Uncharacterized protein</fullName>
    </submittedName>
</protein>
<proteinExistence type="predicted"/>
<feature type="compositionally biased region" description="Basic and acidic residues" evidence="1">
    <location>
        <begin position="16"/>
        <end position="25"/>
    </location>
</feature>
<dbReference type="EMBL" id="JACHDB010000001">
    <property type="protein sequence ID" value="MBB5434602.1"/>
    <property type="molecule type" value="Genomic_DNA"/>
</dbReference>
<feature type="region of interest" description="Disordered" evidence="1">
    <location>
        <begin position="92"/>
        <end position="119"/>
    </location>
</feature>
<name>A0A7W8QQA5_9ACTN</name>
<organism evidence="2 3">
    <name type="scientific">Nocardiopsis composta</name>
    <dbReference type="NCBI Taxonomy" id="157465"/>
    <lineage>
        <taxon>Bacteria</taxon>
        <taxon>Bacillati</taxon>
        <taxon>Actinomycetota</taxon>
        <taxon>Actinomycetes</taxon>
        <taxon>Streptosporangiales</taxon>
        <taxon>Nocardiopsidaceae</taxon>
        <taxon>Nocardiopsis</taxon>
    </lineage>
</organism>
<evidence type="ECO:0000313" key="2">
    <source>
        <dbReference type="EMBL" id="MBB5434602.1"/>
    </source>
</evidence>
<accession>A0A7W8QQA5</accession>
<gene>
    <name evidence="2" type="ORF">HDA36_004686</name>
</gene>
<feature type="region of interest" description="Disordered" evidence="1">
    <location>
        <begin position="1"/>
        <end position="53"/>
    </location>
</feature>
<dbReference type="AlphaFoldDB" id="A0A7W8QQA5"/>
<dbReference type="RefSeq" id="WP_184397789.1">
    <property type="nucleotide sequence ID" value="NZ_BAAAJD010000060.1"/>
</dbReference>
<dbReference type="Proteomes" id="UP000572635">
    <property type="component" value="Unassembled WGS sequence"/>
</dbReference>
<reference evidence="2 3" key="1">
    <citation type="submission" date="2020-08" db="EMBL/GenBank/DDBJ databases">
        <title>Sequencing the genomes of 1000 actinobacteria strains.</title>
        <authorList>
            <person name="Klenk H.-P."/>
        </authorList>
    </citation>
    <scope>NUCLEOTIDE SEQUENCE [LARGE SCALE GENOMIC DNA]</scope>
    <source>
        <strain evidence="2 3">DSM 44551</strain>
    </source>
</reference>
<keyword evidence="3" id="KW-1185">Reference proteome</keyword>
<sequence length="119" mass="13149">MFGLVPVGSGGQAVDVARDRGERQRVQRVRRRTQATPITDPPLSRPPQEGDLDQAPALDAAIAASWLFCPETVEHRGGIFLKRRFSSANVDLRPEEHRPRRRPSARCRTLASRGALTGV</sequence>
<evidence type="ECO:0000256" key="1">
    <source>
        <dbReference type="SAM" id="MobiDB-lite"/>
    </source>
</evidence>